<accession>A0AB73B7B4</accession>
<protein>
    <submittedName>
        <fullName evidence="1">Uncharacterized protein</fullName>
    </submittedName>
</protein>
<evidence type="ECO:0000313" key="1">
    <source>
        <dbReference type="EMBL" id="GEB97407.1"/>
    </source>
</evidence>
<proteinExistence type="predicted"/>
<name>A0AB73B7B4_CORFL</name>
<dbReference type="EMBL" id="BJNB01000010">
    <property type="protein sequence ID" value="GEB97407.1"/>
    <property type="molecule type" value="Genomic_DNA"/>
</dbReference>
<comment type="caution">
    <text evidence="1">The sequence shown here is derived from an EMBL/GenBank/DDBJ whole genome shotgun (WGS) entry which is preliminary data.</text>
</comment>
<sequence length="113" mass="12864">MFVAFSAPVVMASTLSGGTLERMYDAKKEHLTPVQQAAQDQRDNDDRRNGHFLATEHTALPLDGFMTRLMAQELPMLDSHSRGRVYQLLREYEGPEITSQEELPAEIRELMDL</sequence>
<gene>
    <name evidence="1" type="ORF">CFL01nite_09020</name>
</gene>
<organism evidence="1 2">
    <name type="scientific">Corynebacterium flavescens</name>
    <dbReference type="NCBI Taxonomy" id="28028"/>
    <lineage>
        <taxon>Bacteria</taxon>
        <taxon>Bacillati</taxon>
        <taxon>Actinomycetota</taxon>
        <taxon>Actinomycetes</taxon>
        <taxon>Mycobacteriales</taxon>
        <taxon>Corynebacteriaceae</taxon>
        <taxon>Corynebacterium</taxon>
    </lineage>
</organism>
<reference evidence="1 2" key="1">
    <citation type="submission" date="2019-06" db="EMBL/GenBank/DDBJ databases">
        <title>Whole genome shotgun sequence of Corynebacterium flavescens NBRC 14136.</title>
        <authorList>
            <person name="Hosoyama A."/>
            <person name="Uohara A."/>
            <person name="Ohji S."/>
            <person name="Ichikawa N."/>
        </authorList>
    </citation>
    <scope>NUCLEOTIDE SEQUENCE [LARGE SCALE GENOMIC DNA]</scope>
    <source>
        <strain evidence="1 2">NBRC 14136</strain>
    </source>
</reference>
<dbReference type="AlphaFoldDB" id="A0AB73B7B4"/>
<dbReference type="Proteomes" id="UP000315353">
    <property type="component" value="Unassembled WGS sequence"/>
</dbReference>
<evidence type="ECO:0000313" key="2">
    <source>
        <dbReference type="Proteomes" id="UP000315353"/>
    </source>
</evidence>